<dbReference type="PANTHER" id="PTHR33362:SF7">
    <property type="entry name" value="SLL1103 PROTEIN"/>
    <property type="match status" value="1"/>
</dbReference>
<protein>
    <recommendedName>
        <fullName evidence="7">TRAP transporter large permease protein</fullName>
    </recommendedName>
</protein>
<feature type="transmembrane region" description="Helical" evidence="7">
    <location>
        <begin position="129"/>
        <end position="146"/>
    </location>
</feature>
<comment type="subunit">
    <text evidence="7">The complex comprises the extracytoplasmic solute receptor protein and the two transmembrane proteins.</text>
</comment>
<reference evidence="9 10" key="1">
    <citation type="submission" date="2023-04" db="EMBL/GenBank/DDBJ databases">
        <title>Halomonas strains isolated from rhizosphere soil.</title>
        <authorList>
            <person name="Xu L."/>
            <person name="Sun J.-Q."/>
        </authorList>
    </citation>
    <scope>NUCLEOTIDE SEQUENCE [LARGE SCALE GENOMIC DNA]</scope>
    <source>
        <strain evidence="9 10">LN1S58</strain>
    </source>
</reference>
<accession>A0ABT6VIF7</accession>
<dbReference type="InterPro" id="IPR004681">
    <property type="entry name" value="TRAP_DctM"/>
</dbReference>
<feature type="transmembrane region" description="Helical" evidence="7">
    <location>
        <begin position="280"/>
        <end position="300"/>
    </location>
</feature>
<dbReference type="EMBL" id="JASCQO010000010">
    <property type="protein sequence ID" value="MDI5932541.1"/>
    <property type="molecule type" value="Genomic_DNA"/>
</dbReference>
<feature type="transmembrane region" description="Helical" evidence="7">
    <location>
        <begin position="312"/>
        <end position="337"/>
    </location>
</feature>
<feature type="transmembrane region" description="Helical" evidence="7">
    <location>
        <begin position="153"/>
        <end position="178"/>
    </location>
</feature>
<keyword evidence="4 7" id="KW-0812">Transmembrane</keyword>
<feature type="transmembrane region" description="Helical" evidence="7">
    <location>
        <begin position="438"/>
        <end position="467"/>
    </location>
</feature>
<comment type="similarity">
    <text evidence="7">Belongs to the TRAP transporter large permease family.</text>
</comment>
<keyword evidence="3 7" id="KW-0997">Cell inner membrane</keyword>
<evidence type="ECO:0000256" key="1">
    <source>
        <dbReference type="ARBA" id="ARBA00004429"/>
    </source>
</evidence>
<evidence type="ECO:0000313" key="9">
    <source>
        <dbReference type="EMBL" id="MDI5932541.1"/>
    </source>
</evidence>
<feature type="transmembrane region" description="Helical" evidence="7">
    <location>
        <begin position="252"/>
        <end position="274"/>
    </location>
</feature>
<evidence type="ECO:0000256" key="4">
    <source>
        <dbReference type="ARBA" id="ARBA00022692"/>
    </source>
</evidence>
<dbReference type="RefSeq" id="WP_282720104.1">
    <property type="nucleotide sequence ID" value="NZ_JASCQO010000010.1"/>
</dbReference>
<keyword evidence="10" id="KW-1185">Reference proteome</keyword>
<feature type="transmembrane region" description="Helical" evidence="7">
    <location>
        <begin position="357"/>
        <end position="388"/>
    </location>
</feature>
<evidence type="ECO:0000256" key="3">
    <source>
        <dbReference type="ARBA" id="ARBA00022519"/>
    </source>
</evidence>
<feature type="transmembrane region" description="Helical" evidence="7">
    <location>
        <begin position="12"/>
        <end position="45"/>
    </location>
</feature>
<evidence type="ECO:0000313" key="10">
    <source>
        <dbReference type="Proteomes" id="UP001244242"/>
    </source>
</evidence>
<dbReference type="InterPro" id="IPR010656">
    <property type="entry name" value="DctM"/>
</dbReference>
<evidence type="ECO:0000256" key="7">
    <source>
        <dbReference type="RuleBase" id="RU369079"/>
    </source>
</evidence>
<evidence type="ECO:0000256" key="6">
    <source>
        <dbReference type="ARBA" id="ARBA00023136"/>
    </source>
</evidence>
<dbReference type="PANTHER" id="PTHR33362">
    <property type="entry name" value="SIALIC ACID TRAP TRANSPORTER PERMEASE PROTEIN SIAT-RELATED"/>
    <property type="match status" value="1"/>
</dbReference>
<feature type="domain" description="TRAP C4-dicarboxylate transport system permease DctM subunit" evidence="8">
    <location>
        <begin position="16"/>
        <end position="463"/>
    </location>
</feature>
<comment type="caution">
    <text evidence="9">The sequence shown here is derived from an EMBL/GenBank/DDBJ whole genome shotgun (WGS) entry which is preliminary data.</text>
</comment>
<dbReference type="Proteomes" id="UP001244242">
    <property type="component" value="Unassembled WGS sequence"/>
</dbReference>
<gene>
    <name evidence="9" type="ORF">QLQ84_01940</name>
</gene>
<feature type="transmembrane region" description="Helical" evidence="7">
    <location>
        <begin position="100"/>
        <end position="123"/>
    </location>
</feature>
<name>A0ABT6VIF7_9GAMM</name>
<comment type="subcellular location">
    <subcellularLocation>
        <location evidence="1 7">Cell inner membrane</location>
        <topology evidence="1 7">Multi-pass membrane protein</topology>
    </subcellularLocation>
</comment>
<feature type="transmembrane region" description="Helical" evidence="7">
    <location>
        <begin position="65"/>
        <end position="88"/>
    </location>
</feature>
<dbReference type="NCBIfam" id="TIGR00786">
    <property type="entry name" value="dctM"/>
    <property type="match status" value="1"/>
</dbReference>
<evidence type="ECO:0000256" key="2">
    <source>
        <dbReference type="ARBA" id="ARBA00022475"/>
    </source>
</evidence>
<comment type="function">
    <text evidence="7">Part of the tripartite ATP-independent periplasmic (TRAP) transport system.</text>
</comment>
<organism evidence="9 10">
    <name type="scientific">Halomonas kalidii</name>
    <dbReference type="NCBI Taxonomy" id="3043293"/>
    <lineage>
        <taxon>Bacteria</taxon>
        <taxon>Pseudomonadati</taxon>
        <taxon>Pseudomonadota</taxon>
        <taxon>Gammaproteobacteria</taxon>
        <taxon>Oceanospirillales</taxon>
        <taxon>Halomonadaceae</taxon>
        <taxon>Halomonas</taxon>
    </lineage>
</organism>
<keyword evidence="5 7" id="KW-1133">Transmembrane helix</keyword>
<sequence>MLASLLELMPLVLFAAVCGVLMLGYPVALSLAGTALIFAGLGYALTQMGVPVPFEARYLSAMPNRLYGIMTNQTLLAVPLFVLMGVLLEKSRVAETLLDAMALAFGALRGGLGIAVVLVGMLLAASTGIVGATVVTMGLLSLPTMLKRGYSPALATGTICATGTLGQIIPPSIALVLLGDVLSNAYQQAQLAMGVWSPKTLSVGDLFIGALGPGLLLVAAYIGYVMIIAWLKPETAPPADRQALMQDLGHSGSLWPLLIKGLIPPVLLIVAVLGSILGGFATPTEASAVGATGAFLLALANRRLSRPMLREVVYSTTQVTSMVFLILIGATLFSLVFRAFGGEELVIELFESLPGGVVGATLVVMVVIFLLGFILDFIEITFVVVPIVGPVLLTMGLDPIWLGIMIAVNLQTSFLTPPFGFALFYLRGVTPESVPTSAIYRGVIPFIVLQLTMLLVLALFPGIATWLPSVL</sequence>
<evidence type="ECO:0000259" key="8">
    <source>
        <dbReference type="Pfam" id="PF06808"/>
    </source>
</evidence>
<evidence type="ECO:0000256" key="5">
    <source>
        <dbReference type="ARBA" id="ARBA00022989"/>
    </source>
</evidence>
<dbReference type="Pfam" id="PF06808">
    <property type="entry name" value="DctM"/>
    <property type="match status" value="1"/>
</dbReference>
<keyword evidence="2" id="KW-1003">Cell membrane</keyword>
<proteinExistence type="inferred from homology"/>
<feature type="transmembrane region" description="Helical" evidence="7">
    <location>
        <begin position="206"/>
        <end position="231"/>
    </location>
</feature>
<keyword evidence="7" id="KW-0813">Transport</keyword>
<feature type="transmembrane region" description="Helical" evidence="7">
    <location>
        <begin position="400"/>
        <end position="426"/>
    </location>
</feature>
<keyword evidence="6 7" id="KW-0472">Membrane</keyword>